<dbReference type="VEuPathDB" id="FungiDB:PHYBLDRAFT_157367"/>
<dbReference type="PRINTS" id="PR00502">
    <property type="entry name" value="NUDIXFAMILY"/>
</dbReference>
<organism evidence="4 5">
    <name type="scientific">Phycomyces blakesleeanus (strain ATCC 8743b / DSM 1359 / FGSC 10004 / NBRC 33097 / NRRL 1555)</name>
    <dbReference type="NCBI Taxonomy" id="763407"/>
    <lineage>
        <taxon>Eukaryota</taxon>
        <taxon>Fungi</taxon>
        <taxon>Fungi incertae sedis</taxon>
        <taxon>Mucoromycota</taxon>
        <taxon>Mucoromycotina</taxon>
        <taxon>Mucoromycetes</taxon>
        <taxon>Mucorales</taxon>
        <taxon>Phycomycetaceae</taxon>
        <taxon>Phycomyces</taxon>
    </lineage>
</organism>
<dbReference type="SUPFAM" id="SSF55811">
    <property type="entry name" value="Nudix"/>
    <property type="match status" value="1"/>
</dbReference>
<gene>
    <name evidence="4" type="ORF">PHYBLDRAFT_157367</name>
</gene>
<dbReference type="InterPro" id="IPR000086">
    <property type="entry name" value="NUDIX_hydrolase_dom"/>
</dbReference>
<dbReference type="RefSeq" id="XP_018297904.1">
    <property type="nucleotide sequence ID" value="XM_018433609.1"/>
</dbReference>
<name>A0A167QL28_PHYB8</name>
<dbReference type="PROSITE" id="PS00893">
    <property type="entry name" value="NUDIX_BOX"/>
    <property type="match status" value="1"/>
</dbReference>
<reference evidence="5" key="1">
    <citation type="submission" date="2015-06" db="EMBL/GenBank/DDBJ databases">
        <title>Expansion of signal transduction pathways in fungi by whole-genome duplication.</title>
        <authorList>
            <consortium name="DOE Joint Genome Institute"/>
            <person name="Corrochano L.M."/>
            <person name="Kuo A."/>
            <person name="Marcet-Houben M."/>
            <person name="Polaino S."/>
            <person name="Salamov A."/>
            <person name="Villalobos J.M."/>
            <person name="Alvarez M.I."/>
            <person name="Avalos J."/>
            <person name="Benito E.P."/>
            <person name="Benoit I."/>
            <person name="Burger G."/>
            <person name="Camino L.P."/>
            <person name="Canovas D."/>
            <person name="Cerda-Olmedo E."/>
            <person name="Cheng J.-F."/>
            <person name="Dominguez A."/>
            <person name="Elias M."/>
            <person name="Eslava A.P."/>
            <person name="Glaser F."/>
            <person name="Grimwood J."/>
            <person name="Gutierrez G."/>
            <person name="Heitman J."/>
            <person name="Henrissat B."/>
            <person name="Iturriaga E.A."/>
            <person name="Lang B.F."/>
            <person name="Lavin J.L."/>
            <person name="Lee S."/>
            <person name="Li W."/>
            <person name="Lindquist E."/>
            <person name="Lopez-Garcia S."/>
            <person name="Luque E.M."/>
            <person name="Marcos A.T."/>
            <person name="Martin J."/>
            <person name="McCluskey K."/>
            <person name="Medina H.R."/>
            <person name="Miralles-Duran A."/>
            <person name="Miyazaki A."/>
            <person name="Munoz-Torres E."/>
            <person name="Oguiza J.A."/>
            <person name="Ohm R."/>
            <person name="Olmedo M."/>
            <person name="Orejas M."/>
            <person name="Ortiz-Castellanos L."/>
            <person name="Pisabarro A.G."/>
            <person name="Rodriguez-Romero J."/>
            <person name="Ruiz-Herrera J."/>
            <person name="Ruiz-Vazquez R."/>
            <person name="Sanz C."/>
            <person name="Schackwitz W."/>
            <person name="Schmutz J."/>
            <person name="Shahriari M."/>
            <person name="Shelest E."/>
            <person name="Silva-Franco F."/>
            <person name="Soanes D."/>
            <person name="Syed K."/>
            <person name="Tagua V.G."/>
            <person name="Talbot N.J."/>
            <person name="Thon M."/>
            <person name="De vries R.P."/>
            <person name="Wiebenga A."/>
            <person name="Yadav J.S."/>
            <person name="Braun E.L."/>
            <person name="Baker S."/>
            <person name="Garre V."/>
            <person name="Horwitz B."/>
            <person name="Torres-Martinez S."/>
            <person name="Idnurm A."/>
            <person name="Herrera-Estrella A."/>
            <person name="Gabaldon T."/>
            <person name="Grigoriev I.V."/>
        </authorList>
    </citation>
    <scope>NUCLEOTIDE SEQUENCE [LARGE SCALE GENOMIC DNA]</scope>
    <source>
        <strain evidence="5">NRRL 1555(-)</strain>
    </source>
</reference>
<dbReference type="Proteomes" id="UP000077315">
    <property type="component" value="Unassembled WGS sequence"/>
</dbReference>
<evidence type="ECO:0000256" key="1">
    <source>
        <dbReference type="ARBA" id="ARBA00022801"/>
    </source>
</evidence>
<dbReference type="GO" id="GO:0005829">
    <property type="term" value="C:cytosol"/>
    <property type="evidence" value="ECO:0007669"/>
    <property type="project" value="TreeGrafter"/>
</dbReference>
<keyword evidence="5" id="KW-1185">Reference proteome</keyword>
<protein>
    <recommendedName>
        <fullName evidence="3">Nudix hydrolase domain-containing protein</fullName>
    </recommendedName>
</protein>
<dbReference type="Pfam" id="PF00293">
    <property type="entry name" value="NUDIX"/>
    <property type="match status" value="1"/>
</dbReference>
<dbReference type="PROSITE" id="PS51462">
    <property type="entry name" value="NUDIX"/>
    <property type="match status" value="1"/>
</dbReference>
<feature type="domain" description="Nudix hydrolase" evidence="3">
    <location>
        <begin position="5"/>
        <end position="148"/>
    </location>
</feature>
<dbReference type="EMBL" id="KV440972">
    <property type="protein sequence ID" value="OAD79864.1"/>
    <property type="molecule type" value="Genomic_DNA"/>
</dbReference>
<comment type="similarity">
    <text evidence="2">Belongs to the Nudix hydrolase family.</text>
</comment>
<evidence type="ECO:0000259" key="3">
    <source>
        <dbReference type="PROSITE" id="PS51462"/>
    </source>
</evidence>
<dbReference type="GO" id="GO:0006203">
    <property type="term" value="P:dGTP catabolic process"/>
    <property type="evidence" value="ECO:0007669"/>
    <property type="project" value="TreeGrafter"/>
</dbReference>
<dbReference type="InterPro" id="IPR020084">
    <property type="entry name" value="NUDIX_hydrolase_CS"/>
</dbReference>
<sequence>MSDSVVRVGIGCFVTCVFEDGMKILVGQRKGSHGAGTWQLPGGHLEFGETFEDCAGREVLEETNLKLSQIDFITAVNSRMPAEKKHYVTLFMHGRVTRSEAANVKVMEPEKLEGEWHWMTWDELCQKKPLFIPLALFVDFNSLPEVLERK</sequence>
<dbReference type="AlphaFoldDB" id="A0A167QL28"/>
<dbReference type="FunFam" id="3.90.79.10:FF:000060">
    <property type="entry name" value="Nudix hydrolase 1"/>
    <property type="match status" value="1"/>
</dbReference>
<evidence type="ECO:0000313" key="5">
    <source>
        <dbReference type="Proteomes" id="UP000077315"/>
    </source>
</evidence>
<dbReference type="PANTHER" id="PTHR16099">
    <property type="entry name" value="8-OXO-DGTP DIPHOSPHATES NUDT15"/>
    <property type="match status" value="1"/>
</dbReference>
<dbReference type="PANTHER" id="PTHR16099:SF5">
    <property type="entry name" value="NUCLEOTIDE TRIPHOSPHATE DIPHOSPHATASE NUDT15"/>
    <property type="match status" value="1"/>
</dbReference>
<dbReference type="GeneID" id="28994515"/>
<dbReference type="Gene3D" id="3.90.79.10">
    <property type="entry name" value="Nucleoside Triphosphate Pyrophosphohydrolase"/>
    <property type="match status" value="1"/>
</dbReference>
<evidence type="ECO:0000313" key="4">
    <source>
        <dbReference type="EMBL" id="OAD79864.1"/>
    </source>
</evidence>
<accession>A0A167QL28</accession>
<keyword evidence="1 2" id="KW-0378">Hydrolase</keyword>
<dbReference type="GO" id="GO:0035539">
    <property type="term" value="F:8-oxo-7,8-dihydrodeoxyguanosine triphosphate pyrophosphatase activity"/>
    <property type="evidence" value="ECO:0007669"/>
    <property type="project" value="TreeGrafter"/>
</dbReference>
<proteinExistence type="inferred from homology"/>
<dbReference type="InParanoid" id="A0A167QL28"/>
<dbReference type="OrthoDB" id="447842at2759"/>
<evidence type="ECO:0000256" key="2">
    <source>
        <dbReference type="RuleBase" id="RU003476"/>
    </source>
</evidence>
<dbReference type="InterPro" id="IPR015797">
    <property type="entry name" value="NUDIX_hydrolase-like_dom_sf"/>
</dbReference>
<dbReference type="InterPro" id="IPR020476">
    <property type="entry name" value="Nudix_hydrolase"/>
</dbReference>
<dbReference type="CDD" id="cd04678">
    <property type="entry name" value="NUDIX_MTH2_Nudt15"/>
    <property type="match status" value="1"/>
</dbReference>
<dbReference type="STRING" id="763407.A0A167QL28"/>